<dbReference type="InterPro" id="IPR011048">
    <property type="entry name" value="Haem_d1_sf"/>
</dbReference>
<dbReference type="Gene3D" id="2.150.10.10">
    <property type="entry name" value="Serralysin-like metalloprotease, C-terminal"/>
    <property type="match status" value="2"/>
</dbReference>
<dbReference type="InterPro" id="IPR011049">
    <property type="entry name" value="Serralysin-like_metalloprot_C"/>
</dbReference>
<protein>
    <submittedName>
        <fullName evidence="3">Uncharacterized protein</fullName>
    </submittedName>
</protein>
<evidence type="ECO:0000256" key="2">
    <source>
        <dbReference type="ARBA" id="ARBA00022525"/>
    </source>
</evidence>
<gene>
    <name evidence="3" type="ORF">ACFQ14_03885</name>
</gene>
<dbReference type="InterPro" id="IPR018511">
    <property type="entry name" value="Hemolysin-typ_Ca-bd_CS"/>
</dbReference>
<dbReference type="PROSITE" id="PS00330">
    <property type="entry name" value="HEMOLYSIN_CALCIUM"/>
    <property type="match status" value="3"/>
</dbReference>
<keyword evidence="4" id="KW-1185">Reference proteome</keyword>
<dbReference type="Proteomes" id="UP001597101">
    <property type="component" value="Unassembled WGS sequence"/>
</dbReference>
<dbReference type="InterPro" id="IPR001343">
    <property type="entry name" value="Hemolysn_Ca-bd"/>
</dbReference>
<evidence type="ECO:0000313" key="3">
    <source>
        <dbReference type="EMBL" id="MFD0915542.1"/>
    </source>
</evidence>
<dbReference type="RefSeq" id="WP_377211401.1">
    <property type="nucleotide sequence ID" value="NZ_JBHTJV010000003.1"/>
</dbReference>
<comment type="subcellular location">
    <subcellularLocation>
        <location evidence="1">Secreted</location>
    </subcellularLocation>
</comment>
<keyword evidence="2" id="KW-0964">Secreted</keyword>
<dbReference type="Pfam" id="PF00353">
    <property type="entry name" value="HemolysinCabind"/>
    <property type="match status" value="4"/>
</dbReference>
<dbReference type="EMBL" id="JBHTJV010000003">
    <property type="protein sequence ID" value="MFD0915542.1"/>
    <property type="molecule type" value="Genomic_DNA"/>
</dbReference>
<accession>A0ABW3FAR6</accession>
<dbReference type="PANTHER" id="PTHR38340">
    <property type="entry name" value="S-LAYER PROTEIN"/>
    <property type="match status" value="1"/>
</dbReference>
<organism evidence="3 4">
    <name type="scientific">Pseudahrensia aquimaris</name>
    <dbReference type="NCBI Taxonomy" id="744461"/>
    <lineage>
        <taxon>Bacteria</taxon>
        <taxon>Pseudomonadati</taxon>
        <taxon>Pseudomonadota</taxon>
        <taxon>Alphaproteobacteria</taxon>
        <taxon>Hyphomicrobiales</taxon>
        <taxon>Ahrensiaceae</taxon>
        <taxon>Pseudahrensia</taxon>
    </lineage>
</organism>
<comment type="caution">
    <text evidence="3">The sequence shown here is derived from an EMBL/GenBank/DDBJ whole genome shotgun (WGS) entry which is preliminary data.</text>
</comment>
<evidence type="ECO:0000256" key="1">
    <source>
        <dbReference type="ARBA" id="ARBA00004613"/>
    </source>
</evidence>
<dbReference type="InterPro" id="IPR050557">
    <property type="entry name" value="RTX_toxin/Mannuronan_C5-epim"/>
</dbReference>
<dbReference type="PANTHER" id="PTHR38340:SF1">
    <property type="entry name" value="S-LAYER PROTEIN"/>
    <property type="match status" value="1"/>
</dbReference>
<dbReference type="PRINTS" id="PR00313">
    <property type="entry name" value="CABNDNGRPT"/>
</dbReference>
<dbReference type="Gene3D" id="2.130.10.10">
    <property type="entry name" value="YVTN repeat-like/Quinoprotein amine dehydrogenase"/>
    <property type="match status" value="2"/>
</dbReference>
<dbReference type="InterPro" id="IPR015943">
    <property type="entry name" value="WD40/YVTN_repeat-like_dom_sf"/>
</dbReference>
<dbReference type="SUPFAM" id="SSF51004">
    <property type="entry name" value="C-terminal (heme d1) domain of cytochrome cd1-nitrite reductase"/>
    <property type="match status" value="1"/>
</dbReference>
<evidence type="ECO:0000313" key="4">
    <source>
        <dbReference type="Proteomes" id="UP001597101"/>
    </source>
</evidence>
<name>A0ABW3FAR6_9HYPH</name>
<proteinExistence type="predicted"/>
<sequence>MALIVGDLVERDEVEDENDTSLTRPIGIEIVSIAGSKFVYIASQTEGLSVFELIPNGDLEFVQAIEDSTSLLLGGASSLVSGIQDGNHFLYVNGTNEDGITVFEIGGDGSLTWVENVADDASLSLDYNVGKPLFIEMDAANQFVVQTGRNDDGLSVFRVETDGTLTNTANVSGNSVALLDGAWALASAKFFDGFEYIFVSGNNDDSINVYELDNQGNLIFLSSIVDTADTEIEQVHSMITVSIGDKTFLIAAGFFSDQISVFEVNAQGTLSHLFRTDSSILNGVNSLSVVEVEGETFIASASNLSSSISIYHMSADGSLELATSEANLLTVSDAQFAQSGSDTFLLASVLVEDRVVSYEFGADDNLNGTNDDDVIFGFQGNDSIDGDDGNDRIDGGTGNDIIEAGDGDDTIIDGQIPADLLDAFRNSPVGVPFSPDSLADGIDDIRGEEGDDLFILAFLNGDNYDGGEDNDTLDFSGSVQSFNGANAIDFSAPGQIFVAHASTFAGFENAIGNYQDNEFIGSAGANVFMGNDGDDVLDGRDGADTLIGGTGNDDYFVDNADDAITELPNEGYDEVYTDLSFYMLGDNLERLNFIDDGNHTGQGNALDNRFAGRAGNDTFILDAGGADIFSGGQGQDTFDARLGSLGLELDLQSGTHGGDAAGDLFASIEVFWGSNIANDSMQTGAARAKFYGFGGDDTLTGGDSVDYLDGGKGDDVLSGMGARDGLRGFTGDDILSGGAGRDYFQYVFAEFDHDTITDYQDGLDYLRVFSAVADSVSDFTITNNGTSSVLLTLNDGTGNNSITLQSDNGAAINVDSGDFVFY</sequence>
<dbReference type="SUPFAM" id="SSF51120">
    <property type="entry name" value="beta-Roll"/>
    <property type="match status" value="3"/>
</dbReference>
<reference evidence="4" key="1">
    <citation type="journal article" date="2019" name="Int. J. Syst. Evol. Microbiol.">
        <title>The Global Catalogue of Microorganisms (GCM) 10K type strain sequencing project: providing services to taxonomists for standard genome sequencing and annotation.</title>
        <authorList>
            <consortium name="The Broad Institute Genomics Platform"/>
            <consortium name="The Broad Institute Genome Sequencing Center for Infectious Disease"/>
            <person name="Wu L."/>
            <person name="Ma J."/>
        </authorList>
    </citation>
    <scope>NUCLEOTIDE SEQUENCE [LARGE SCALE GENOMIC DNA]</scope>
    <source>
        <strain evidence="4">CCUG 60023</strain>
    </source>
</reference>